<comment type="caution">
    <text evidence="5">The sequence shown here is derived from an EMBL/GenBank/DDBJ whole genome shotgun (WGS) entry which is preliminary data.</text>
</comment>
<dbReference type="InterPro" id="IPR000182">
    <property type="entry name" value="GNAT_dom"/>
</dbReference>
<dbReference type="RefSeq" id="WP_344374054.1">
    <property type="nucleotide sequence ID" value="NZ_BAAASQ010000008.1"/>
</dbReference>
<evidence type="ECO:0000256" key="1">
    <source>
        <dbReference type="ARBA" id="ARBA00022679"/>
    </source>
</evidence>
<feature type="domain" description="N-acetyltransferase" evidence="4">
    <location>
        <begin position="4"/>
        <end position="172"/>
    </location>
</feature>
<dbReference type="Pfam" id="PF13302">
    <property type="entry name" value="Acetyltransf_3"/>
    <property type="match status" value="1"/>
</dbReference>
<reference evidence="6" key="1">
    <citation type="journal article" date="2019" name="Int. J. Syst. Evol. Microbiol.">
        <title>The Global Catalogue of Microorganisms (GCM) 10K type strain sequencing project: providing services to taxonomists for standard genome sequencing and annotation.</title>
        <authorList>
            <consortium name="The Broad Institute Genomics Platform"/>
            <consortium name="The Broad Institute Genome Sequencing Center for Infectious Disease"/>
            <person name="Wu L."/>
            <person name="Ma J."/>
        </authorList>
    </citation>
    <scope>NUCLEOTIDE SEQUENCE [LARGE SCALE GENOMIC DNA]</scope>
    <source>
        <strain evidence="6">CCM 7224</strain>
    </source>
</reference>
<evidence type="ECO:0000313" key="5">
    <source>
        <dbReference type="EMBL" id="MFC4960356.1"/>
    </source>
</evidence>
<organism evidence="5 6">
    <name type="scientific">Streptomyces mauvecolor</name>
    <dbReference type="NCBI Taxonomy" id="58345"/>
    <lineage>
        <taxon>Bacteria</taxon>
        <taxon>Bacillati</taxon>
        <taxon>Actinomycetota</taxon>
        <taxon>Actinomycetes</taxon>
        <taxon>Kitasatosporales</taxon>
        <taxon>Streptomycetaceae</taxon>
        <taxon>Streptomyces</taxon>
    </lineage>
</organism>
<dbReference type="PANTHER" id="PTHR43792">
    <property type="entry name" value="GNAT FAMILY, PUTATIVE (AFU_ORTHOLOGUE AFUA_3G00765)-RELATED-RELATED"/>
    <property type="match status" value="1"/>
</dbReference>
<dbReference type="PANTHER" id="PTHR43792:SF8">
    <property type="entry name" value="[RIBOSOMAL PROTEIN US5]-ALANINE N-ACETYLTRANSFERASE"/>
    <property type="match status" value="1"/>
</dbReference>
<proteinExistence type="inferred from homology"/>
<gene>
    <name evidence="5" type="ORF">ACFPFX_29070</name>
</gene>
<sequence>MSATAIRPLSIEDSEALTVLHRQNREFLRPWDPPRSDEFFTEAGQRASVAAALRQRDNGAMWPGVVLYEGAVVGRVDLNNILLGRLRSCFIGYWISSGHNGRGVATDAVALALNVAFHDLQLHRVDAFAREDNPASCRVLKKCGFRTVGVSRGHIHIDGRWRDDVFFQKLAPWDDRVRLMPDAGGAPSN</sequence>
<accession>A0ABV9UT29</accession>
<dbReference type="SUPFAM" id="SSF55729">
    <property type="entry name" value="Acyl-CoA N-acyltransferases (Nat)"/>
    <property type="match status" value="1"/>
</dbReference>
<comment type="similarity">
    <text evidence="3">Belongs to the acetyltransferase family. RimJ subfamily.</text>
</comment>
<dbReference type="EMBL" id="JBHSIZ010000036">
    <property type="protein sequence ID" value="MFC4960356.1"/>
    <property type="molecule type" value="Genomic_DNA"/>
</dbReference>
<evidence type="ECO:0000259" key="4">
    <source>
        <dbReference type="PROSITE" id="PS51186"/>
    </source>
</evidence>
<name>A0ABV9UT29_9ACTN</name>
<dbReference type="InterPro" id="IPR016181">
    <property type="entry name" value="Acyl_CoA_acyltransferase"/>
</dbReference>
<dbReference type="InterPro" id="IPR051531">
    <property type="entry name" value="N-acetyltransferase"/>
</dbReference>
<keyword evidence="2" id="KW-0012">Acyltransferase</keyword>
<protein>
    <submittedName>
        <fullName evidence="5">GNAT family protein</fullName>
    </submittedName>
</protein>
<dbReference type="Gene3D" id="3.40.630.30">
    <property type="match status" value="1"/>
</dbReference>
<dbReference type="PROSITE" id="PS51186">
    <property type="entry name" value="GNAT"/>
    <property type="match status" value="1"/>
</dbReference>
<keyword evidence="6" id="KW-1185">Reference proteome</keyword>
<evidence type="ECO:0000313" key="6">
    <source>
        <dbReference type="Proteomes" id="UP001595834"/>
    </source>
</evidence>
<evidence type="ECO:0000256" key="3">
    <source>
        <dbReference type="ARBA" id="ARBA00038502"/>
    </source>
</evidence>
<keyword evidence="1" id="KW-0808">Transferase</keyword>
<evidence type="ECO:0000256" key="2">
    <source>
        <dbReference type="ARBA" id="ARBA00023315"/>
    </source>
</evidence>
<dbReference type="Proteomes" id="UP001595834">
    <property type="component" value="Unassembled WGS sequence"/>
</dbReference>